<evidence type="ECO:0000313" key="4">
    <source>
        <dbReference type="EMBL" id="OGE88445.1"/>
    </source>
</evidence>
<proteinExistence type="predicted"/>
<dbReference type="PROSITE" id="PS50110">
    <property type="entry name" value="RESPONSE_REGULATORY"/>
    <property type="match status" value="1"/>
</dbReference>
<dbReference type="Gene3D" id="3.40.50.2300">
    <property type="match status" value="1"/>
</dbReference>
<dbReference type="STRING" id="1817828.A2722_00885"/>
<dbReference type="InterPro" id="IPR050595">
    <property type="entry name" value="Bact_response_regulator"/>
</dbReference>
<dbReference type="SMART" id="SM00448">
    <property type="entry name" value="REC"/>
    <property type="match status" value="1"/>
</dbReference>
<feature type="modified residue" description="4-aspartylphosphate" evidence="2">
    <location>
        <position position="57"/>
    </location>
</feature>
<dbReference type="InterPro" id="IPR011006">
    <property type="entry name" value="CheY-like_superfamily"/>
</dbReference>
<dbReference type="GO" id="GO:0000160">
    <property type="term" value="P:phosphorelay signal transduction system"/>
    <property type="evidence" value="ECO:0007669"/>
    <property type="project" value="InterPro"/>
</dbReference>
<dbReference type="EMBL" id="MFEO01000033">
    <property type="protein sequence ID" value="OGE88445.1"/>
    <property type="molecule type" value="Genomic_DNA"/>
</dbReference>
<evidence type="ECO:0000256" key="2">
    <source>
        <dbReference type="PROSITE-ProRule" id="PRU00169"/>
    </source>
</evidence>
<dbReference type="AlphaFoldDB" id="A0A1F5PEZ0"/>
<gene>
    <name evidence="4" type="ORF">A2722_00885</name>
</gene>
<evidence type="ECO:0000313" key="5">
    <source>
        <dbReference type="Proteomes" id="UP000178377"/>
    </source>
</evidence>
<reference evidence="4 5" key="1">
    <citation type="journal article" date="2016" name="Nat. Commun.">
        <title>Thousands of microbial genomes shed light on interconnected biogeochemical processes in an aquifer system.</title>
        <authorList>
            <person name="Anantharaman K."/>
            <person name="Brown C.T."/>
            <person name="Hug L.A."/>
            <person name="Sharon I."/>
            <person name="Castelle C.J."/>
            <person name="Probst A.J."/>
            <person name="Thomas B.C."/>
            <person name="Singh A."/>
            <person name="Wilkins M.J."/>
            <person name="Karaoz U."/>
            <person name="Brodie E.L."/>
            <person name="Williams K.H."/>
            <person name="Hubbard S.S."/>
            <person name="Banfield J.F."/>
        </authorList>
    </citation>
    <scope>NUCLEOTIDE SEQUENCE [LARGE SCALE GENOMIC DNA]</scope>
</reference>
<dbReference type="InterPro" id="IPR001789">
    <property type="entry name" value="Sig_transdc_resp-reg_receiver"/>
</dbReference>
<sequence>MVAPNKVHMLLADDDPLLRRLIGGAFAKRGFDLIYAADGNEAREVTRRLKPDIVLLDYRMPVFDGLKTASYLKKEPETKDIPIILLTNEDFPLEGEKYLKDLGVDDYVHKGADFEDILDKVKQVMKAHGRDIDSLVGGAKAQSIAPQ</sequence>
<evidence type="ECO:0000256" key="1">
    <source>
        <dbReference type="ARBA" id="ARBA00022553"/>
    </source>
</evidence>
<protein>
    <recommendedName>
        <fullName evidence="3">Response regulatory domain-containing protein</fullName>
    </recommendedName>
</protein>
<name>A0A1F5PEZ0_9BACT</name>
<keyword evidence="1 2" id="KW-0597">Phosphoprotein</keyword>
<dbReference type="Proteomes" id="UP000178377">
    <property type="component" value="Unassembled WGS sequence"/>
</dbReference>
<accession>A0A1F5PEZ0</accession>
<evidence type="ECO:0000259" key="3">
    <source>
        <dbReference type="PROSITE" id="PS50110"/>
    </source>
</evidence>
<dbReference type="PANTHER" id="PTHR44591:SF3">
    <property type="entry name" value="RESPONSE REGULATORY DOMAIN-CONTAINING PROTEIN"/>
    <property type="match status" value="1"/>
</dbReference>
<dbReference type="CDD" id="cd00156">
    <property type="entry name" value="REC"/>
    <property type="match status" value="1"/>
</dbReference>
<feature type="domain" description="Response regulatory" evidence="3">
    <location>
        <begin position="8"/>
        <end position="125"/>
    </location>
</feature>
<dbReference type="Pfam" id="PF00072">
    <property type="entry name" value="Response_reg"/>
    <property type="match status" value="1"/>
</dbReference>
<dbReference type="PANTHER" id="PTHR44591">
    <property type="entry name" value="STRESS RESPONSE REGULATOR PROTEIN 1"/>
    <property type="match status" value="1"/>
</dbReference>
<organism evidence="4 5">
    <name type="scientific">Candidatus Doudnabacteria bacterium RIFCSPHIGHO2_01_FULL_50_11</name>
    <dbReference type="NCBI Taxonomy" id="1817828"/>
    <lineage>
        <taxon>Bacteria</taxon>
        <taxon>Candidatus Doudnaibacteriota</taxon>
    </lineage>
</organism>
<dbReference type="SUPFAM" id="SSF52172">
    <property type="entry name" value="CheY-like"/>
    <property type="match status" value="1"/>
</dbReference>
<comment type="caution">
    <text evidence="4">The sequence shown here is derived from an EMBL/GenBank/DDBJ whole genome shotgun (WGS) entry which is preliminary data.</text>
</comment>